<keyword evidence="1 5" id="KW-0413">Isomerase</keyword>
<feature type="region of interest" description="Disordered" evidence="2">
    <location>
        <begin position="184"/>
        <end position="208"/>
    </location>
</feature>
<dbReference type="PANTHER" id="PTHR23308">
    <property type="entry name" value="NUCLEAR INHIBITOR OF PROTEIN PHOSPHATASE-1"/>
    <property type="match status" value="1"/>
</dbReference>
<dbReference type="EMBL" id="HE575320">
    <property type="protein sequence ID" value="CCC91372.1"/>
    <property type="molecule type" value="Genomic_DNA"/>
</dbReference>
<feature type="compositionally biased region" description="Basic and acidic residues" evidence="2">
    <location>
        <begin position="190"/>
        <end position="202"/>
    </location>
</feature>
<dbReference type="GO" id="GO:0003755">
    <property type="term" value="F:peptidyl-prolyl cis-trans isomerase activity"/>
    <property type="evidence" value="ECO:0007669"/>
    <property type="project" value="UniProtKB-KW"/>
</dbReference>
<organism evidence="5">
    <name type="scientific">Trypanosoma congolense (strain IL3000)</name>
    <dbReference type="NCBI Taxonomy" id="1068625"/>
    <lineage>
        <taxon>Eukaryota</taxon>
        <taxon>Discoba</taxon>
        <taxon>Euglenozoa</taxon>
        <taxon>Kinetoplastea</taxon>
        <taxon>Metakinetoplastina</taxon>
        <taxon>Trypanosomatida</taxon>
        <taxon>Trypanosomatidae</taxon>
        <taxon>Trypanosoma</taxon>
        <taxon>Nannomonas</taxon>
    </lineage>
</organism>
<dbReference type="AlphaFoldDB" id="G0UPR1"/>
<evidence type="ECO:0000256" key="1">
    <source>
        <dbReference type="PROSITE-ProRule" id="PRU00278"/>
    </source>
</evidence>
<dbReference type="VEuPathDB" id="TriTrypDB:TcIL3000_7_1800"/>
<protein>
    <submittedName>
        <fullName evidence="5">Putative peptidyl-prolyl cis-trans isomerase</fullName>
        <ecNumber evidence="5">5.2.1.8</ecNumber>
    </submittedName>
</protein>
<feature type="domain" description="PpiC" evidence="4">
    <location>
        <begin position="283"/>
        <end position="402"/>
    </location>
</feature>
<dbReference type="InterPro" id="IPR008984">
    <property type="entry name" value="SMAD_FHA_dom_sf"/>
</dbReference>
<feature type="compositionally biased region" description="Basic and acidic residues" evidence="2">
    <location>
        <begin position="230"/>
        <end position="246"/>
    </location>
</feature>
<gene>
    <name evidence="5" type="primary">PAR45</name>
    <name evidence="5" type="ORF">TCIL3000_7_1800</name>
</gene>
<evidence type="ECO:0000259" key="4">
    <source>
        <dbReference type="PROSITE" id="PS50198"/>
    </source>
</evidence>
<name>G0UPR1_TRYCI</name>
<dbReference type="SMART" id="SM00240">
    <property type="entry name" value="FHA"/>
    <property type="match status" value="1"/>
</dbReference>
<evidence type="ECO:0000256" key="2">
    <source>
        <dbReference type="SAM" id="MobiDB-lite"/>
    </source>
</evidence>
<feature type="domain" description="FHA" evidence="3">
    <location>
        <begin position="104"/>
        <end position="155"/>
    </location>
</feature>
<dbReference type="InterPro" id="IPR000253">
    <property type="entry name" value="FHA_dom"/>
</dbReference>
<dbReference type="Gene3D" id="3.10.50.40">
    <property type="match status" value="1"/>
</dbReference>
<reference evidence="5" key="1">
    <citation type="journal article" date="2012" name="Proc. Natl. Acad. Sci. U.S.A.">
        <title>Antigenic diversity is generated by distinct evolutionary mechanisms in African trypanosome species.</title>
        <authorList>
            <person name="Jackson A.P."/>
            <person name="Berry A."/>
            <person name="Aslett M."/>
            <person name="Allison H.C."/>
            <person name="Burton P."/>
            <person name="Vavrova-Anderson J."/>
            <person name="Brown R."/>
            <person name="Browne H."/>
            <person name="Corton N."/>
            <person name="Hauser H."/>
            <person name="Gamble J."/>
            <person name="Gilderthorp R."/>
            <person name="Marcello L."/>
            <person name="McQuillan J."/>
            <person name="Otto T.D."/>
            <person name="Quail M.A."/>
            <person name="Sanders M.J."/>
            <person name="van Tonder A."/>
            <person name="Ginger M.L."/>
            <person name="Field M.C."/>
            <person name="Barry J.D."/>
            <person name="Hertz-Fowler C."/>
            <person name="Berriman M."/>
        </authorList>
    </citation>
    <scope>NUCLEOTIDE SEQUENCE</scope>
    <source>
        <strain evidence="5">IL3000</strain>
    </source>
</reference>
<dbReference type="InterPro" id="IPR000297">
    <property type="entry name" value="PPIase_PpiC"/>
</dbReference>
<dbReference type="SUPFAM" id="SSF54534">
    <property type="entry name" value="FKBP-like"/>
    <property type="match status" value="1"/>
</dbReference>
<dbReference type="PROSITE" id="PS50198">
    <property type="entry name" value="PPIC_PPIASE_2"/>
    <property type="match status" value="1"/>
</dbReference>
<dbReference type="Gene3D" id="2.60.200.20">
    <property type="match status" value="1"/>
</dbReference>
<dbReference type="InterPro" id="IPR046357">
    <property type="entry name" value="PPIase_dom_sf"/>
</dbReference>
<dbReference type="Pfam" id="PF00639">
    <property type="entry name" value="Rotamase"/>
    <property type="match status" value="1"/>
</dbReference>
<dbReference type="EC" id="5.2.1.8" evidence="5"/>
<dbReference type="Pfam" id="PF00498">
    <property type="entry name" value="FHA"/>
    <property type="match status" value="1"/>
</dbReference>
<dbReference type="FunFam" id="2.60.200.20:FF:000019">
    <property type="entry name" value="Nuclear inhibitor of protein phosphatase"/>
    <property type="match status" value="1"/>
</dbReference>
<accession>G0UPR1</accession>
<dbReference type="PROSITE" id="PS50006">
    <property type="entry name" value="FHA_DOMAIN"/>
    <property type="match status" value="1"/>
</dbReference>
<feature type="region of interest" description="Disordered" evidence="2">
    <location>
        <begin position="230"/>
        <end position="255"/>
    </location>
</feature>
<evidence type="ECO:0000313" key="5">
    <source>
        <dbReference type="EMBL" id="CCC91372.1"/>
    </source>
</evidence>
<sequence>MMEGRDTLASSDGVAGRFLSHVAVVDKAAEVAKPRTPKMVELSDAAKTLPHHIICVTDPGKLNAQTPLFKCPPWAALPSLACHLQCMRDGLPLPALGLHRFPFYLFGRNAVCDYVLEHPSISGVHAVLVFHSGQKCFVLMDLGSTNGVKLNGNRIEKKKPIPAPVGSKIQFGFSSRVYFVRLGPPPSSKRLREEREKQEKGMGKGMDVGGAEMLACDGADAHAVEKDCLSDGRPDKKIETEGELGHTADQGMTNPAEDELDTFDEVGVETAVAAAAAEEHGSIVQRHLYHVLIKHKDVARPTSLAPRNKGERVTRSKADAIALAQAILARHQGDSTWSLEEFIDVVQNFSECGSAKRKGDLGMVESGTYTESFDAAAFSLKCGEVSKPVETELGVHLIYRVE</sequence>
<dbReference type="CDD" id="cd22675">
    <property type="entry name" value="FHA_Par42-like"/>
    <property type="match status" value="1"/>
</dbReference>
<evidence type="ECO:0000259" key="3">
    <source>
        <dbReference type="PROSITE" id="PS50006"/>
    </source>
</evidence>
<proteinExistence type="predicted"/>
<dbReference type="InterPro" id="IPR050923">
    <property type="entry name" value="Cell_Proc_Reg/RNA_Proc"/>
</dbReference>
<dbReference type="SUPFAM" id="SSF49879">
    <property type="entry name" value="SMAD/FHA domain"/>
    <property type="match status" value="1"/>
</dbReference>
<keyword evidence="1" id="KW-0697">Rotamase</keyword>